<feature type="domain" description="Post-SET" evidence="5">
    <location>
        <begin position="158"/>
        <end position="174"/>
    </location>
</feature>
<keyword evidence="7" id="KW-1185">Reference proteome</keyword>
<dbReference type="GO" id="GO:0008168">
    <property type="term" value="F:methyltransferase activity"/>
    <property type="evidence" value="ECO:0007669"/>
    <property type="project" value="UniProtKB-KW"/>
</dbReference>
<evidence type="ECO:0000313" key="7">
    <source>
        <dbReference type="Proteomes" id="UP001295423"/>
    </source>
</evidence>
<evidence type="ECO:0000256" key="3">
    <source>
        <dbReference type="ARBA" id="ARBA00022691"/>
    </source>
</evidence>
<dbReference type="InterPro" id="IPR003616">
    <property type="entry name" value="Post-SET_dom"/>
</dbReference>
<organism evidence="6 7">
    <name type="scientific">Cylindrotheca closterium</name>
    <dbReference type="NCBI Taxonomy" id="2856"/>
    <lineage>
        <taxon>Eukaryota</taxon>
        <taxon>Sar</taxon>
        <taxon>Stramenopiles</taxon>
        <taxon>Ochrophyta</taxon>
        <taxon>Bacillariophyta</taxon>
        <taxon>Bacillariophyceae</taxon>
        <taxon>Bacillariophycidae</taxon>
        <taxon>Bacillariales</taxon>
        <taxon>Bacillariaceae</taxon>
        <taxon>Cylindrotheca</taxon>
    </lineage>
</organism>
<evidence type="ECO:0000256" key="2">
    <source>
        <dbReference type="ARBA" id="ARBA00022679"/>
    </source>
</evidence>
<dbReference type="SUPFAM" id="SSF82199">
    <property type="entry name" value="SET domain"/>
    <property type="match status" value="1"/>
</dbReference>
<dbReference type="Gene3D" id="2.170.270.10">
    <property type="entry name" value="SET domain"/>
    <property type="match status" value="1"/>
</dbReference>
<dbReference type="PROSITE" id="PS50868">
    <property type="entry name" value="POST_SET"/>
    <property type="match status" value="1"/>
</dbReference>
<keyword evidence="2" id="KW-0808">Transferase</keyword>
<comment type="caution">
    <text evidence="6">The sequence shown here is derived from an EMBL/GenBank/DDBJ whole genome shotgun (WGS) entry which is preliminary data.</text>
</comment>
<gene>
    <name evidence="6" type="ORF">CYCCA115_LOCUS21727</name>
</gene>
<protein>
    <recommendedName>
        <fullName evidence="8">Post-SET domain-containing protein</fullName>
    </recommendedName>
</protein>
<reference evidence="6" key="1">
    <citation type="submission" date="2023-08" db="EMBL/GenBank/DDBJ databases">
        <authorList>
            <person name="Audoor S."/>
            <person name="Bilcke G."/>
        </authorList>
    </citation>
    <scope>NUCLEOTIDE SEQUENCE</scope>
</reference>
<dbReference type="SMART" id="SM00317">
    <property type="entry name" value="SET"/>
    <property type="match status" value="1"/>
</dbReference>
<dbReference type="InterPro" id="IPR046341">
    <property type="entry name" value="SET_dom_sf"/>
</dbReference>
<evidence type="ECO:0000313" key="6">
    <source>
        <dbReference type="EMBL" id="CAJ1966144.1"/>
    </source>
</evidence>
<proteinExistence type="predicted"/>
<keyword evidence="1" id="KW-0489">Methyltransferase</keyword>
<dbReference type="Proteomes" id="UP001295423">
    <property type="component" value="Unassembled WGS sequence"/>
</dbReference>
<name>A0AAD2JNB7_9STRA</name>
<accession>A0AAD2JNB7</accession>
<dbReference type="GO" id="GO:0032259">
    <property type="term" value="P:methylation"/>
    <property type="evidence" value="ECO:0007669"/>
    <property type="project" value="UniProtKB-KW"/>
</dbReference>
<evidence type="ECO:0000256" key="1">
    <source>
        <dbReference type="ARBA" id="ARBA00022603"/>
    </source>
</evidence>
<dbReference type="InterPro" id="IPR053201">
    <property type="entry name" value="Flavunoidine_N-MTase"/>
</dbReference>
<evidence type="ECO:0008006" key="8">
    <source>
        <dbReference type="Google" id="ProtNLM"/>
    </source>
</evidence>
<feature type="domain" description="SET" evidence="4">
    <location>
        <begin position="52"/>
        <end position="150"/>
    </location>
</feature>
<keyword evidence="3" id="KW-0949">S-adenosyl-L-methionine</keyword>
<evidence type="ECO:0000259" key="4">
    <source>
        <dbReference type="PROSITE" id="PS50280"/>
    </source>
</evidence>
<dbReference type="PROSITE" id="PS50280">
    <property type="entry name" value="SET"/>
    <property type="match status" value="1"/>
</dbReference>
<dbReference type="InterPro" id="IPR001214">
    <property type="entry name" value="SET_dom"/>
</dbReference>
<dbReference type="Pfam" id="PF00856">
    <property type="entry name" value="SET"/>
    <property type="match status" value="1"/>
</dbReference>
<dbReference type="AlphaFoldDB" id="A0AAD2JNB7"/>
<dbReference type="EMBL" id="CAKOGP040002258">
    <property type="protein sequence ID" value="CAJ1966144.1"/>
    <property type="molecule type" value="Genomic_DNA"/>
</dbReference>
<dbReference type="PANTHER" id="PTHR12350:SF19">
    <property type="entry name" value="SET DOMAIN-CONTAINING PROTEIN"/>
    <property type="match status" value="1"/>
</dbReference>
<evidence type="ECO:0000259" key="5">
    <source>
        <dbReference type="PROSITE" id="PS50868"/>
    </source>
</evidence>
<dbReference type="PANTHER" id="PTHR12350">
    <property type="entry name" value="HISTONE-LYSINE N-METHYLTRANSFERASE-RELATED"/>
    <property type="match status" value="1"/>
</dbReference>
<sequence length="205" mass="23217">MMRGRWRKLGATVRPILTDIPGSSLMSLNRSTTSHFSSATQEINEANERCLGSVQINRTADGRGYGIFAMRHFAPGERVIESIALKSFDKPHSHSIQVDWKSHVYIDLPARFLNHMCDPNLRAQLNDSNAYDFVALRTIEEGTEVGHDYETTEYELSEPIQCGCGSPKCRKVLKGFRYNESEILKTHDQQVLSPYLLSNKAIRLT</sequence>